<name>A0A482TP63_9EURY</name>
<evidence type="ECO:0000256" key="1">
    <source>
        <dbReference type="SAM" id="Phobius"/>
    </source>
</evidence>
<protein>
    <submittedName>
        <fullName evidence="2">Uncharacterized protein</fullName>
    </submittedName>
</protein>
<organism evidence="2 3">
    <name type="scientific">Halogeometricum borinquense</name>
    <dbReference type="NCBI Taxonomy" id="60847"/>
    <lineage>
        <taxon>Archaea</taxon>
        <taxon>Methanobacteriati</taxon>
        <taxon>Methanobacteriota</taxon>
        <taxon>Stenosarchaea group</taxon>
        <taxon>Halobacteria</taxon>
        <taxon>Halobacteriales</taxon>
        <taxon>Haloferacaceae</taxon>
        <taxon>Halogeometricum</taxon>
    </lineage>
</organism>
<feature type="transmembrane region" description="Helical" evidence="1">
    <location>
        <begin position="44"/>
        <end position="62"/>
    </location>
</feature>
<comment type="caution">
    <text evidence="2">The sequence shown here is derived from an EMBL/GenBank/DDBJ whole genome shotgun (WGS) entry which is preliminary data.</text>
</comment>
<evidence type="ECO:0000313" key="2">
    <source>
        <dbReference type="EMBL" id="RYJ14695.1"/>
    </source>
</evidence>
<accession>A0A482TP63</accession>
<dbReference type="RefSeq" id="WP_006055150.1">
    <property type="nucleotide sequence ID" value="NZ_RZHH01000002.1"/>
</dbReference>
<dbReference type="EMBL" id="RZHH01000002">
    <property type="protein sequence ID" value="RYJ14695.1"/>
    <property type="molecule type" value="Genomic_DNA"/>
</dbReference>
<evidence type="ECO:0000313" key="3">
    <source>
        <dbReference type="Proteomes" id="UP000294028"/>
    </source>
</evidence>
<keyword evidence="1" id="KW-1133">Transmembrane helix</keyword>
<keyword evidence="1" id="KW-0812">Transmembrane</keyword>
<sequence>MSKPFAALWNLFCERPGRTAALSVAPVVLASAQGINALVHGTHSPLVAVFVIGMLATAIATTRQSLASFRTESLERDLFEDIP</sequence>
<reference evidence="2 3" key="1">
    <citation type="submission" date="2018-12" db="EMBL/GenBank/DDBJ databases">
        <title>Genome analysis provides insights into bioremediation potentialities of Halogeometricum borinquense strain N11.</title>
        <authorList>
            <person name="Najjari A."/>
            <person name="Youssef N."/>
            <person name="Fhoula I."/>
            <person name="Ben Dhia O."/>
            <person name="Mahjoubi M."/>
            <person name="Ouzari H.I."/>
            <person name="Cherif A."/>
        </authorList>
    </citation>
    <scope>NUCLEOTIDE SEQUENCE [LARGE SCALE GENOMIC DNA]</scope>
    <source>
        <strain evidence="2 3">N11</strain>
    </source>
</reference>
<gene>
    <name evidence="2" type="ORF">ELS19_12535</name>
</gene>
<dbReference type="Proteomes" id="UP000294028">
    <property type="component" value="Unassembled WGS sequence"/>
</dbReference>
<dbReference type="AlphaFoldDB" id="A0A482TP63"/>
<proteinExistence type="predicted"/>
<keyword evidence="1" id="KW-0472">Membrane</keyword>
<dbReference type="GeneID" id="9992503"/>